<sequence>MNTHFSAFLRYSEEIARWCQSKCTRSLFYLSADIRNAGFKVAPVDVNMFPAGFHIISEESQMRAAHLIAKHYTNKIILLITESHTRNSQYLSNVLALKKILEIAGNKLILGNLANQRIEKLEMTKFHRSGNHIVIEDNVIPDLVILNNDMISEDPETLSNIIQPCIPSPLLGWYRRTKSHYFSHYQKVVEEFSKAFDIDPWLLHPYSKECNNIDFTVQATFSKLADTVDEIIEKVQKKYEQYKIKSEPFVFIKANSGSYGIGISTATNSKDVLNMNKKNRNKLKTTKGSTSVTNIIVQEGIETIESYNSHPSEVLMYSVLGEQIAFIQRYNDRHNRRENLNSAGMLFAECTKNYQSNKVLPIISNLAIIAAEKESQELMRMNALEVSSL</sequence>
<dbReference type="Proteomes" id="UP000023755">
    <property type="component" value="Chromosome"/>
</dbReference>
<reference evidence="1 2" key="1">
    <citation type="submission" date="2014-03" db="EMBL/GenBank/DDBJ databases">
        <title>Sequencing and Comparison of Genomes and Transcriptome Profiles of Human Ehrlichiosis Agents.</title>
        <authorList>
            <person name="Lin M."/>
            <person name="Daugherty S.C."/>
            <person name="Nagaraj S."/>
            <person name="Cheng Z."/>
            <person name="Xiong Q."/>
            <person name="Lin F.-Y."/>
            <person name="Sengamalay N."/>
            <person name="Ott S."/>
            <person name="Godinez A."/>
            <person name="Tallon L.J."/>
            <person name="Sadzewicz L."/>
            <person name="Fraser C.M."/>
            <person name="Dunning Hotopp J.C."/>
            <person name="Rikihisa Y."/>
        </authorList>
    </citation>
    <scope>NUCLEOTIDE SEQUENCE [LARGE SCALE GENOMIC DNA]</scope>
    <source>
        <strain evidence="1 2">Oregon</strain>
    </source>
</reference>
<dbReference type="EMBL" id="CP007481">
    <property type="protein sequence ID" value="AHX11249.1"/>
    <property type="molecule type" value="Genomic_DNA"/>
</dbReference>
<evidence type="ECO:0000313" key="1">
    <source>
        <dbReference type="EMBL" id="AHX11249.1"/>
    </source>
</evidence>
<dbReference type="NCBIfam" id="TIGR02049">
    <property type="entry name" value="gshA_ferroox"/>
    <property type="match status" value="1"/>
</dbReference>
<dbReference type="STRING" id="1286528.NHE_0290"/>
<dbReference type="RefSeq" id="WP_038559135.1">
    <property type="nucleotide sequence ID" value="NZ_CP007481.1"/>
</dbReference>
<organism evidence="1 2">
    <name type="scientific">Neorickettsia helminthoeca str. Oregon</name>
    <dbReference type="NCBI Taxonomy" id="1286528"/>
    <lineage>
        <taxon>Bacteria</taxon>
        <taxon>Pseudomonadati</taxon>
        <taxon>Pseudomonadota</taxon>
        <taxon>Alphaproteobacteria</taxon>
        <taxon>Rickettsiales</taxon>
        <taxon>Anaplasmataceae</taxon>
        <taxon>Neorickettsia</taxon>
    </lineage>
</organism>
<dbReference type="Pfam" id="PF08886">
    <property type="entry name" value="GshA"/>
    <property type="match status" value="1"/>
</dbReference>
<dbReference type="InterPro" id="IPR011718">
    <property type="entry name" value="GshA"/>
</dbReference>
<keyword evidence="1" id="KW-0436">Ligase</keyword>
<name>X5HJI4_9RICK</name>
<proteinExistence type="predicted"/>
<protein>
    <submittedName>
        <fullName evidence="1">Glutamate--cysteine ligase</fullName>
        <ecNumber evidence="1">6.3.2.2</ecNumber>
    </submittedName>
</protein>
<dbReference type="OrthoDB" id="5644489at2"/>
<dbReference type="AlphaFoldDB" id="X5HJI4"/>
<dbReference type="GO" id="GO:0004357">
    <property type="term" value="F:glutamate-cysteine ligase activity"/>
    <property type="evidence" value="ECO:0007669"/>
    <property type="project" value="UniProtKB-EC"/>
</dbReference>
<dbReference type="Gene3D" id="3.40.50.11280">
    <property type="entry name" value="Glutamate-cysteine ligase, N-terminal domain"/>
    <property type="match status" value="1"/>
</dbReference>
<keyword evidence="2" id="KW-1185">Reference proteome</keyword>
<evidence type="ECO:0000313" key="2">
    <source>
        <dbReference type="Proteomes" id="UP000023755"/>
    </source>
</evidence>
<dbReference type="EC" id="6.3.2.2" evidence="1"/>
<dbReference type="KEGG" id="nhm:NHE_0290"/>
<gene>
    <name evidence="1" type="primary">gshA</name>
    <name evidence="1" type="ORF">NHE_0290</name>
</gene>
<accession>X5HJI4</accession>
<dbReference type="InterPro" id="IPR042520">
    <property type="entry name" value="GshA_N"/>
</dbReference>
<dbReference type="HOGENOM" id="CLU_635836_0_0_5"/>